<evidence type="ECO:0000313" key="2">
    <source>
        <dbReference type="Proteomes" id="UP001243717"/>
    </source>
</evidence>
<dbReference type="Proteomes" id="UP001243717">
    <property type="component" value="Unassembled WGS sequence"/>
</dbReference>
<dbReference type="EMBL" id="JARXIC010000014">
    <property type="protein sequence ID" value="MDQ8194815.1"/>
    <property type="molecule type" value="Genomic_DNA"/>
</dbReference>
<protein>
    <recommendedName>
        <fullName evidence="3">Acetoacetate decarboxylase</fullName>
    </recommendedName>
</protein>
<accession>A0ABU1ALT8</accession>
<organism evidence="1 2">
    <name type="scientific">Thalassobacterium sedimentorum</name>
    <dbReference type="NCBI Taxonomy" id="3041258"/>
    <lineage>
        <taxon>Bacteria</taxon>
        <taxon>Pseudomonadati</taxon>
        <taxon>Verrucomicrobiota</taxon>
        <taxon>Opitutia</taxon>
        <taxon>Puniceicoccales</taxon>
        <taxon>Coraliomargaritaceae</taxon>
        <taxon>Thalassobacterium</taxon>
    </lineage>
</organism>
<proteinExistence type="predicted"/>
<comment type="caution">
    <text evidence="1">The sequence shown here is derived from an EMBL/GenBank/DDBJ whole genome shotgun (WGS) entry which is preliminary data.</text>
</comment>
<name>A0ABU1ALT8_9BACT</name>
<keyword evidence="2" id="KW-1185">Reference proteome</keyword>
<evidence type="ECO:0008006" key="3">
    <source>
        <dbReference type="Google" id="ProtNLM"/>
    </source>
</evidence>
<reference evidence="1 2" key="1">
    <citation type="submission" date="2023-04" db="EMBL/GenBank/DDBJ databases">
        <title>A novel bacteria isolated from coastal sediment.</title>
        <authorList>
            <person name="Liu X.-J."/>
            <person name="Du Z.-J."/>
        </authorList>
    </citation>
    <scope>NUCLEOTIDE SEQUENCE [LARGE SCALE GENOMIC DNA]</scope>
    <source>
        <strain evidence="1 2">SDUM461004</strain>
    </source>
</reference>
<gene>
    <name evidence="1" type="ORF">QEH59_10285</name>
</gene>
<sequence>MFSTSLFGQSHLVDNERVGVRSIRFFYYSSVSSDTIGEGDPFADFKFINDNEIDARALTPNALSEVISYDGAVPVELFREEMTESGVERIPLAELKFPREWKGVLFFVIRDSSNPHFGFKFFPIEYWGPSIPDHNIRVMNLCGKSMGFQIGKEKAKVPSLQFEDVPMSSGEQPMPFRIAMFDEDLGGRMLLSSMIPPFRSSRVLMITYPTGRSGTGVRTLNVTDLPGLSTER</sequence>
<evidence type="ECO:0000313" key="1">
    <source>
        <dbReference type="EMBL" id="MDQ8194815.1"/>
    </source>
</evidence>